<feature type="transmembrane region" description="Helical" evidence="1">
    <location>
        <begin position="30"/>
        <end position="51"/>
    </location>
</feature>
<dbReference type="Gene3D" id="3.30.700.10">
    <property type="entry name" value="Glycoprotein, Type 4 Pilin"/>
    <property type="match status" value="1"/>
</dbReference>
<reference evidence="2" key="1">
    <citation type="submission" date="2018-06" db="EMBL/GenBank/DDBJ databases">
        <authorList>
            <person name="Zhirakovskaya E."/>
        </authorList>
    </citation>
    <scope>NUCLEOTIDE SEQUENCE</scope>
</reference>
<dbReference type="Pfam" id="PF07963">
    <property type="entry name" value="N_methyl"/>
    <property type="match status" value="1"/>
</dbReference>
<keyword evidence="1" id="KW-0812">Transmembrane</keyword>
<dbReference type="SUPFAM" id="SSF54523">
    <property type="entry name" value="Pili subunits"/>
    <property type="match status" value="1"/>
</dbReference>
<proteinExistence type="predicted"/>
<evidence type="ECO:0008006" key="3">
    <source>
        <dbReference type="Google" id="ProtNLM"/>
    </source>
</evidence>
<protein>
    <recommendedName>
        <fullName evidence="3">Type IV pilin PilA</fullName>
    </recommendedName>
</protein>
<dbReference type="PANTHER" id="PTHR30093">
    <property type="entry name" value="GENERAL SECRETION PATHWAY PROTEIN G"/>
    <property type="match status" value="1"/>
</dbReference>
<name>A0A3B0WQ42_9ZZZZ</name>
<dbReference type="NCBIfam" id="TIGR02532">
    <property type="entry name" value="IV_pilin_GFxxxE"/>
    <property type="match status" value="1"/>
</dbReference>
<dbReference type="PROSITE" id="PS00409">
    <property type="entry name" value="PROKAR_NTER_METHYL"/>
    <property type="match status" value="1"/>
</dbReference>
<keyword evidence="1" id="KW-1133">Transmembrane helix</keyword>
<keyword evidence="1" id="KW-0472">Membrane</keyword>
<dbReference type="EMBL" id="UOFG01000017">
    <property type="protein sequence ID" value="VAW58105.1"/>
    <property type="molecule type" value="Genomic_DNA"/>
</dbReference>
<accession>A0A3B0WQ42</accession>
<dbReference type="InterPro" id="IPR012902">
    <property type="entry name" value="N_methyl_site"/>
</dbReference>
<organism evidence="2">
    <name type="scientific">hydrothermal vent metagenome</name>
    <dbReference type="NCBI Taxonomy" id="652676"/>
    <lineage>
        <taxon>unclassified sequences</taxon>
        <taxon>metagenomes</taxon>
        <taxon>ecological metagenomes</taxon>
    </lineage>
</organism>
<gene>
    <name evidence="2" type="ORF">MNBD_GAMMA11-3056</name>
</gene>
<dbReference type="InterPro" id="IPR045584">
    <property type="entry name" value="Pilin-like"/>
</dbReference>
<evidence type="ECO:0000313" key="2">
    <source>
        <dbReference type="EMBL" id="VAW58105.1"/>
    </source>
</evidence>
<evidence type="ECO:0000256" key="1">
    <source>
        <dbReference type="SAM" id="Phobius"/>
    </source>
</evidence>
<sequence length="181" mass="18649">MQGTAMVSSVFYVGRHNMIKQKTSVQKQQGFTLIELMIVVAIIGILSAIAIPSYNNYIRTTNMAQVTGNAAQAIRIIKNEISKNKGQISLRATAIDTLTDATGIAATVQATAATAQHFIDHLNGSTGSSAPGGVVAYAAASSATLGTVGITLGQVGGVTNMFTVTTPAYADLPGSTVVFAQ</sequence>
<dbReference type="AlphaFoldDB" id="A0A3B0WQ42"/>